<dbReference type="OrthoDB" id="1933717at2759"/>
<keyword evidence="2" id="KW-0521">NADP</keyword>
<protein>
    <submittedName>
        <fullName evidence="4">NAD(P)-binding protein</fullName>
    </submittedName>
</protein>
<dbReference type="InParanoid" id="A0A316YHW4"/>
<keyword evidence="3" id="KW-0560">Oxidoreductase</keyword>
<sequence>MTVGRAPRQYPPADGVKTAIVTGGSSGIGRATAIALAQTGWNVAISGRRSDQLEQSRRAMVEAAAHHSKPARFLIYTGNMTREEDVKELFRRTKEQFGQVDLVFINAGRSATAAPIQQALLQEWQDVVDINLTGAWLCAREAFRYLDGSQGVTGGRIIMNGSISAHVPRPMSAAYTATKHGISGLSKSLSLDGRKHDIAVSQIDIGNAASDMTQHMDEGAGVVQADGHLRCEPVFDVTHAAREVVHIASLPLTVNVQDVVIVATNMPSYIGRG</sequence>
<dbReference type="RefSeq" id="XP_025375960.1">
    <property type="nucleotide sequence ID" value="XM_025518941.1"/>
</dbReference>
<evidence type="ECO:0000256" key="3">
    <source>
        <dbReference type="ARBA" id="ARBA00023002"/>
    </source>
</evidence>
<keyword evidence="5" id="KW-1185">Reference proteome</keyword>
<gene>
    <name evidence="4" type="ORF">FA10DRAFT_233262</name>
</gene>
<evidence type="ECO:0000256" key="2">
    <source>
        <dbReference type="ARBA" id="ARBA00022857"/>
    </source>
</evidence>
<organism evidence="4 5">
    <name type="scientific">Acaromyces ingoldii</name>
    <dbReference type="NCBI Taxonomy" id="215250"/>
    <lineage>
        <taxon>Eukaryota</taxon>
        <taxon>Fungi</taxon>
        <taxon>Dikarya</taxon>
        <taxon>Basidiomycota</taxon>
        <taxon>Ustilaginomycotina</taxon>
        <taxon>Exobasidiomycetes</taxon>
        <taxon>Exobasidiales</taxon>
        <taxon>Cryptobasidiaceae</taxon>
        <taxon>Acaromyces</taxon>
    </lineage>
</organism>
<evidence type="ECO:0000256" key="1">
    <source>
        <dbReference type="ARBA" id="ARBA00006484"/>
    </source>
</evidence>
<dbReference type="CDD" id="cd05233">
    <property type="entry name" value="SDR_c"/>
    <property type="match status" value="1"/>
</dbReference>
<dbReference type="InterPro" id="IPR002347">
    <property type="entry name" value="SDR_fam"/>
</dbReference>
<evidence type="ECO:0000313" key="5">
    <source>
        <dbReference type="Proteomes" id="UP000245768"/>
    </source>
</evidence>
<dbReference type="STRING" id="215250.A0A316YHW4"/>
<evidence type="ECO:0000313" key="4">
    <source>
        <dbReference type="EMBL" id="PWN88762.1"/>
    </source>
</evidence>
<comment type="similarity">
    <text evidence="1">Belongs to the short-chain dehydrogenases/reductases (SDR) family.</text>
</comment>
<dbReference type="GeneID" id="37040857"/>
<dbReference type="SUPFAM" id="SSF51735">
    <property type="entry name" value="NAD(P)-binding Rossmann-fold domains"/>
    <property type="match status" value="1"/>
</dbReference>
<dbReference type="PANTHER" id="PTHR43669:SF3">
    <property type="entry name" value="ALCOHOL DEHYDROGENASE, PUTATIVE (AFU_ORTHOLOGUE AFUA_3G03445)-RELATED"/>
    <property type="match status" value="1"/>
</dbReference>
<dbReference type="Pfam" id="PF00106">
    <property type="entry name" value="adh_short"/>
    <property type="match status" value="1"/>
</dbReference>
<dbReference type="Proteomes" id="UP000245768">
    <property type="component" value="Unassembled WGS sequence"/>
</dbReference>
<dbReference type="PANTHER" id="PTHR43669">
    <property type="entry name" value="5-KETO-D-GLUCONATE 5-REDUCTASE"/>
    <property type="match status" value="1"/>
</dbReference>
<dbReference type="InterPro" id="IPR036291">
    <property type="entry name" value="NAD(P)-bd_dom_sf"/>
</dbReference>
<reference evidence="4 5" key="1">
    <citation type="journal article" date="2018" name="Mol. Biol. Evol.">
        <title>Broad Genomic Sampling Reveals a Smut Pathogenic Ancestry of the Fungal Clade Ustilaginomycotina.</title>
        <authorList>
            <person name="Kijpornyongpan T."/>
            <person name="Mondo S.J."/>
            <person name="Barry K."/>
            <person name="Sandor L."/>
            <person name="Lee J."/>
            <person name="Lipzen A."/>
            <person name="Pangilinan J."/>
            <person name="LaButti K."/>
            <person name="Hainaut M."/>
            <person name="Henrissat B."/>
            <person name="Grigoriev I.V."/>
            <person name="Spatafora J.W."/>
            <person name="Aime M.C."/>
        </authorList>
    </citation>
    <scope>NUCLEOTIDE SEQUENCE [LARGE SCALE GENOMIC DNA]</scope>
    <source>
        <strain evidence="4 5">MCA 4198</strain>
    </source>
</reference>
<dbReference type="AlphaFoldDB" id="A0A316YHW4"/>
<dbReference type="Gene3D" id="3.40.50.720">
    <property type="entry name" value="NAD(P)-binding Rossmann-like Domain"/>
    <property type="match status" value="1"/>
</dbReference>
<dbReference type="PRINTS" id="PR00081">
    <property type="entry name" value="GDHRDH"/>
</dbReference>
<dbReference type="PROSITE" id="PS00061">
    <property type="entry name" value="ADH_SHORT"/>
    <property type="match status" value="1"/>
</dbReference>
<dbReference type="EMBL" id="KZ819638">
    <property type="protein sequence ID" value="PWN88762.1"/>
    <property type="molecule type" value="Genomic_DNA"/>
</dbReference>
<dbReference type="GO" id="GO:0016491">
    <property type="term" value="F:oxidoreductase activity"/>
    <property type="evidence" value="ECO:0007669"/>
    <property type="project" value="UniProtKB-KW"/>
</dbReference>
<proteinExistence type="inferred from homology"/>
<dbReference type="InterPro" id="IPR020904">
    <property type="entry name" value="Sc_DH/Rdtase_CS"/>
</dbReference>
<name>A0A316YHW4_9BASI</name>
<accession>A0A316YHW4</accession>